<proteinExistence type="predicted"/>
<dbReference type="AlphaFoldDB" id="A0A7C9RS44"/>
<evidence type="ECO:0000313" key="1">
    <source>
        <dbReference type="EMBL" id="NGY61484.1"/>
    </source>
</evidence>
<dbReference type="InterPro" id="IPR045592">
    <property type="entry name" value="DUF6461"/>
</dbReference>
<sequence>MGDFQELIMNTAARIEALIPAEPAAELGRRTERWRRDDFPSGSLVQEALRNVPGLLAERLLGALELGVARLDLTAPRELVAELKPLPDGSAFSYLSSDGQSAMATPMVLVEGVHRGATDLIVRHVRALLPDLTDVTGDEAAIATKRGAAHLAVAVAVSRAVLNALGTPTATDPAAAIGIAIGATAEILPDVPMPPAYAKALLDKRRAEYRSASWYTNAPVFDHEFVLVEELGLTKADFTATGLVSAVDTGFAVRTGIAEGQVPVSVSVLMQAPPLPNTEMWDEIAEISYLAVKGDARLGQGGTPPWPGEFRVRVCATGRDEGDERYELTIWPAPHQDPVLRKTTDRVGHLLRGEPAPPPLSRPERPYWWLEDELEVAATVTIITNIDVDEVVGEFEEDSIAVEIGGDVIVIEVNNYQGSRPEVLERLSRNGKAASHFWNVNALTRLSFAREGQVIDAREVLNEDWADVDPEVGKALEGLRFTDWRHLNAKGITAAVRFTGAVIPEDDVRAAIEELFSSWED</sequence>
<protein>
    <submittedName>
        <fullName evidence="1">Uncharacterized protein</fullName>
    </submittedName>
</protein>
<accession>A0A7C9RS44</accession>
<dbReference type="EMBL" id="JAAMPJ010000005">
    <property type="protein sequence ID" value="NGY61484.1"/>
    <property type="molecule type" value="Genomic_DNA"/>
</dbReference>
<comment type="caution">
    <text evidence="1">The sequence shown here is derived from an EMBL/GenBank/DDBJ whole genome shotgun (WGS) entry which is preliminary data.</text>
</comment>
<dbReference type="RefSeq" id="WP_166047950.1">
    <property type="nucleotide sequence ID" value="NZ_JAAMPJ010000005.1"/>
</dbReference>
<name>A0A7C9RS44_9PSEU</name>
<evidence type="ECO:0000313" key="2">
    <source>
        <dbReference type="Proteomes" id="UP000481360"/>
    </source>
</evidence>
<gene>
    <name evidence="1" type="ORF">G7043_21390</name>
</gene>
<organism evidence="1 2">
    <name type="scientific">Lentzea alba</name>
    <dbReference type="NCBI Taxonomy" id="2714351"/>
    <lineage>
        <taxon>Bacteria</taxon>
        <taxon>Bacillati</taxon>
        <taxon>Actinomycetota</taxon>
        <taxon>Actinomycetes</taxon>
        <taxon>Pseudonocardiales</taxon>
        <taxon>Pseudonocardiaceae</taxon>
        <taxon>Lentzea</taxon>
    </lineage>
</organism>
<reference evidence="1 2" key="1">
    <citation type="submission" date="2020-03" db="EMBL/GenBank/DDBJ databases">
        <title>Isolation and identification of active actinomycetes.</title>
        <authorList>
            <person name="Sun X."/>
        </authorList>
    </citation>
    <scope>NUCLEOTIDE SEQUENCE [LARGE SCALE GENOMIC DNA]</scope>
    <source>
        <strain evidence="1 2">NEAU-D13</strain>
    </source>
</reference>
<keyword evidence="2" id="KW-1185">Reference proteome</keyword>
<dbReference type="Proteomes" id="UP000481360">
    <property type="component" value="Unassembled WGS sequence"/>
</dbReference>
<dbReference type="Pfam" id="PF20062">
    <property type="entry name" value="DUF6461"/>
    <property type="match status" value="1"/>
</dbReference>